<feature type="compositionally biased region" description="Acidic residues" evidence="12">
    <location>
        <begin position="330"/>
        <end position="339"/>
    </location>
</feature>
<feature type="region of interest" description="Alpha C-terminal domain (alpha-CTD)" evidence="11">
    <location>
        <begin position="248"/>
        <end position="348"/>
    </location>
</feature>
<comment type="caution">
    <text evidence="14">The sequence shown here is derived from an EMBL/GenBank/DDBJ whole genome shotgun (WGS) entry which is preliminary data.</text>
</comment>
<dbReference type="InterPro" id="IPR011263">
    <property type="entry name" value="DNA-dir_RNA_pol_RpoA/D/Rpb3"/>
</dbReference>
<dbReference type="GO" id="GO:0003677">
    <property type="term" value="F:DNA binding"/>
    <property type="evidence" value="ECO:0007669"/>
    <property type="project" value="UniProtKB-UniRule"/>
</dbReference>
<comment type="function">
    <text evidence="11">DNA-dependent RNA polymerase catalyzes the transcription of DNA into RNA using the four ribonucleoside triphosphates as substrates.</text>
</comment>
<dbReference type="SUPFAM" id="SSF56553">
    <property type="entry name" value="Insert subdomain of RNA polymerase alpha subunit"/>
    <property type="match status" value="1"/>
</dbReference>
<dbReference type="GO" id="GO:0046983">
    <property type="term" value="F:protein dimerization activity"/>
    <property type="evidence" value="ECO:0007669"/>
    <property type="project" value="InterPro"/>
</dbReference>
<evidence type="ECO:0000256" key="7">
    <source>
        <dbReference type="ARBA" id="ARBA00023163"/>
    </source>
</evidence>
<evidence type="ECO:0000256" key="6">
    <source>
        <dbReference type="ARBA" id="ARBA00022695"/>
    </source>
</evidence>
<dbReference type="InterPro" id="IPR011773">
    <property type="entry name" value="DNA-dir_RpoA"/>
</dbReference>
<keyword evidence="5 11" id="KW-0808">Transferase</keyword>
<evidence type="ECO:0000313" key="15">
    <source>
        <dbReference type="Proteomes" id="UP000178735"/>
    </source>
</evidence>
<evidence type="ECO:0000256" key="5">
    <source>
        <dbReference type="ARBA" id="ARBA00022679"/>
    </source>
</evidence>
<keyword evidence="6 11" id="KW-0548">Nucleotidyltransferase</keyword>
<dbReference type="GO" id="GO:0000428">
    <property type="term" value="C:DNA-directed RNA polymerase complex"/>
    <property type="evidence" value="ECO:0007669"/>
    <property type="project" value="UniProtKB-KW"/>
</dbReference>
<evidence type="ECO:0000256" key="11">
    <source>
        <dbReference type="HAMAP-Rule" id="MF_00059"/>
    </source>
</evidence>
<comment type="catalytic activity">
    <reaction evidence="10 11">
        <text>RNA(n) + a ribonucleoside 5'-triphosphate = RNA(n+1) + diphosphate</text>
        <dbReference type="Rhea" id="RHEA:21248"/>
        <dbReference type="Rhea" id="RHEA-COMP:14527"/>
        <dbReference type="Rhea" id="RHEA-COMP:17342"/>
        <dbReference type="ChEBI" id="CHEBI:33019"/>
        <dbReference type="ChEBI" id="CHEBI:61557"/>
        <dbReference type="ChEBI" id="CHEBI:140395"/>
        <dbReference type="EC" id="2.7.7.6"/>
    </reaction>
</comment>
<evidence type="ECO:0000259" key="13">
    <source>
        <dbReference type="SMART" id="SM00662"/>
    </source>
</evidence>
<dbReference type="Proteomes" id="UP000178735">
    <property type="component" value="Unassembled WGS sequence"/>
</dbReference>
<dbReference type="SMART" id="SM00662">
    <property type="entry name" value="RPOLD"/>
    <property type="match status" value="1"/>
</dbReference>
<dbReference type="InterPro" id="IPR011260">
    <property type="entry name" value="RNAP_asu_C"/>
</dbReference>
<sequence>MIQIKKPRMIYMKDTNIDSSKYGRFVVEPLERGYGITLGNSLRRVLLGAFPGAAITAVRIDGVLHEFSTIPGVLEDVTDIILNLKQVVVKLADEETITVSIEKKGPCVVKAGDIQCVGSLQIINPEHHIATLNEDANLNMELIIEKGRGYTLAEKTVKQGQPLNTLNIDAMFSPVVKVNYTVEDTRVGQDINYDRLNLELWTNGSVKPDEATCLASKLLREHLSLFVDYIDNKQQDSIVMVSEEKEKVNKYVDIPIKDVEFSVRSRNCLKRTSIKTIGELATKSASELLEIKNFGQKSLNEIREKLRQYGLGLKDDPPNVLDGVSVPMMNDDDEEEEVEENVKEEAEN</sequence>
<evidence type="ECO:0000256" key="3">
    <source>
        <dbReference type="ARBA" id="ARBA00015972"/>
    </source>
</evidence>
<accession>A0A1F7WIQ9</accession>
<evidence type="ECO:0000256" key="9">
    <source>
        <dbReference type="ARBA" id="ARBA00033070"/>
    </source>
</evidence>
<evidence type="ECO:0000256" key="8">
    <source>
        <dbReference type="ARBA" id="ARBA00032524"/>
    </source>
</evidence>
<dbReference type="EMBL" id="MGFH01000212">
    <property type="protein sequence ID" value="OGM02289.1"/>
    <property type="molecule type" value="Genomic_DNA"/>
</dbReference>
<dbReference type="STRING" id="1817813.A2008_10190"/>
<proteinExistence type="inferred from homology"/>
<comment type="subunit">
    <text evidence="11">Homodimer. The RNAP catalytic core consists of 2 alpha, 1 beta, 1 beta' and 1 omega subunit. When a sigma factor is associated with the core the holoenzyme is formed, which can initiate transcription.</text>
</comment>
<dbReference type="InterPro" id="IPR036603">
    <property type="entry name" value="RBP11-like"/>
</dbReference>
<dbReference type="Pfam" id="PF03118">
    <property type="entry name" value="RNA_pol_A_CTD"/>
    <property type="match status" value="1"/>
</dbReference>
<dbReference type="EC" id="2.7.7.6" evidence="2 11"/>
<dbReference type="FunFam" id="2.170.120.12:FF:000001">
    <property type="entry name" value="DNA-directed RNA polymerase subunit alpha"/>
    <property type="match status" value="1"/>
</dbReference>
<dbReference type="Pfam" id="PF01000">
    <property type="entry name" value="RNA_pol_A_bac"/>
    <property type="match status" value="1"/>
</dbReference>
<name>A0A1F7WIQ9_9BACT</name>
<organism evidence="14 15">
    <name type="scientific">Candidatus Wallbacteria bacterium GWC2_49_35</name>
    <dbReference type="NCBI Taxonomy" id="1817813"/>
    <lineage>
        <taxon>Bacteria</taxon>
        <taxon>Candidatus Walliibacteriota</taxon>
    </lineage>
</organism>
<dbReference type="NCBIfam" id="NF003519">
    <property type="entry name" value="PRK05182.2-5"/>
    <property type="match status" value="1"/>
</dbReference>
<comment type="similarity">
    <text evidence="1 11">Belongs to the RNA polymerase alpha chain family.</text>
</comment>
<dbReference type="NCBIfam" id="NF003515">
    <property type="entry name" value="PRK05182.2-1"/>
    <property type="match status" value="1"/>
</dbReference>
<dbReference type="HAMAP" id="MF_00059">
    <property type="entry name" value="RNApol_bact_RpoA"/>
    <property type="match status" value="1"/>
</dbReference>
<dbReference type="GO" id="GO:0005737">
    <property type="term" value="C:cytoplasm"/>
    <property type="evidence" value="ECO:0007669"/>
    <property type="project" value="UniProtKB-ARBA"/>
</dbReference>
<dbReference type="GO" id="GO:0003899">
    <property type="term" value="F:DNA-directed RNA polymerase activity"/>
    <property type="evidence" value="ECO:0007669"/>
    <property type="project" value="UniProtKB-UniRule"/>
</dbReference>
<evidence type="ECO:0000256" key="1">
    <source>
        <dbReference type="ARBA" id="ARBA00007123"/>
    </source>
</evidence>
<protein>
    <recommendedName>
        <fullName evidence="3 11">DNA-directed RNA polymerase subunit alpha</fullName>
        <shortName evidence="11">RNAP subunit alpha</shortName>
        <ecNumber evidence="2 11">2.7.7.6</ecNumber>
    </recommendedName>
    <alternativeName>
        <fullName evidence="9 11">RNA polymerase subunit alpha</fullName>
    </alternativeName>
    <alternativeName>
        <fullName evidence="8 11">Transcriptase subunit alpha</fullName>
    </alternativeName>
</protein>
<dbReference type="Gene3D" id="1.10.150.20">
    <property type="entry name" value="5' to 3' exonuclease, C-terminal subdomain"/>
    <property type="match status" value="1"/>
</dbReference>
<dbReference type="GO" id="GO:0006351">
    <property type="term" value="P:DNA-templated transcription"/>
    <property type="evidence" value="ECO:0007669"/>
    <property type="project" value="UniProtKB-UniRule"/>
</dbReference>
<feature type="domain" description="DNA-directed RNA polymerase RpoA/D/Rpb3-type" evidence="13">
    <location>
        <begin position="22"/>
        <end position="229"/>
    </location>
</feature>
<dbReference type="NCBIfam" id="NF003513">
    <property type="entry name" value="PRK05182.1-2"/>
    <property type="match status" value="1"/>
</dbReference>
<dbReference type="Gene3D" id="2.170.120.12">
    <property type="entry name" value="DNA-directed RNA polymerase, insert domain"/>
    <property type="match status" value="1"/>
</dbReference>
<keyword evidence="7 11" id="KW-0804">Transcription</keyword>
<evidence type="ECO:0000313" key="14">
    <source>
        <dbReference type="EMBL" id="OGM02289.1"/>
    </source>
</evidence>
<comment type="domain">
    <text evidence="11">The N-terminal domain is essential for RNAP assembly and basal transcription, whereas the C-terminal domain is involved in interaction with transcriptional regulators and with upstream promoter elements.</text>
</comment>
<dbReference type="InterPro" id="IPR011262">
    <property type="entry name" value="DNA-dir_RNA_pol_insert"/>
</dbReference>
<evidence type="ECO:0000256" key="12">
    <source>
        <dbReference type="SAM" id="MobiDB-lite"/>
    </source>
</evidence>
<keyword evidence="4 11" id="KW-0240">DNA-directed RNA polymerase</keyword>
<evidence type="ECO:0000256" key="10">
    <source>
        <dbReference type="ARBA" id="ARBA00048552"/>
    </source>
</evidence>
<feature type="region of interest" description="Alpha N-terminal domain (alpha-NTD)" evidence="11">
    <location>
        <begin position="1"/>
        <end position="230"/>
    </location>
</feature>
<dbReference type="Gene3D" id="3.30.1360.10">
    <property type="entry name" value="RNA polymerase, RBP11-like subunit"/>
    <property type="match status" value="1"/>
</dbReference>
<gene>
    <name evidence="11" type="primary">rpoA</name>
    <name evidence="14" type="ORF">A2008_10190</name>
</gene>
<dbReference type="Pfam" id="PF01193">
    <property type="entry name" value="RNA_pol_L"/>
    <property type="match status" value="1"/>
</dbReference>
<feature type="region of interest" description="Disordered" evidence="12">
    <location>
        <begin position="318"/>
        <end position="348"/>
    </location>
</feature>
<dbReference type="AlphaFoldDB" id="A0A1F7WIQ9"/>
<reference evidence="14 15" key="1">
    <citation type="journal article" date="2016" name="Nat. Commun.">
        <title>Thousands of microbial genomes shed light on interconnected biogeochemical processes in an aquifer system.</title>
        <authorList>
            <person name="Anantharaman K."/>
            <person name="Brown C.T."/>
            <person name="Hug L.A."/>
            <person name="Sharon I."/>
            <person name="Castelle C.J."/>
            <person name="Probst A.J."/>
            <person name="Thomas B.C."/>
            <person name="Singh A."/>
            <person name="Wilkins M.J."/>
            <person name="Karaoz U."/>
            <person name="Brodie E.L."/>
            <person name="Williams K.H."/>
            <person name="Hubbard S.S."/>
            <person name="Banfield J.F."/>
        </authorList>
    </citation>
    <scope>NUCLEOTIDE SEQUENCE [LARGE SCALE GENOMIC DNA]</scope>
</reference>
<evidence type="ECO:0000256" key="4">
    <source>
        <dbReference type="ARBA" id="ARBA00022478"/>
    </source>
</evidence>
<dbReference type="NCBIfam" id="TIGR02027">
    <property type="entry name" value="rpoA"/>
    <property type="match status" value="1"/>
</dbReference>
<dbReference type="SUPFAM" id="SSF55257">
    <property type="entry name" value="RBP11-like subunits of RNA polymerase"/>
    <property type="match status" value="1"/>
</dbReference>
<evidence type="ECO:0000256" key="2">
    <source>
        <dbReference type="ARBA" id="ARBA00012418"/>
    </source>
</evidence>
<dbReference type="SUPFAM" id="SSF47789">
    <property type="entry name" value="C-terminal domain of RNA polymerase alpha subunit"/>
    <property type="match status" value="1"/>
</dbReference>
<dbReference type="InterPro" id="IPR036643">
    <property type="entry name" value="RNApol_insert_sf"/>
</dbReference>
<dbReference type="CDD" id="cd06928">
    <property type="entry name" value="RNAP_alpha_NTD"/>
    <property type="match status" value="1"/>
</dbReference>